<accession>A0A3B3D6S5</accession>
<dbReference type="Ensembl" id="ENSOMET00000007761.1">
    <property type="protein sequence ID" value="ENSOMEP00000025179.1"/>
    <property type="gene ID" value="ENSOMEG00000006252.1"/>
</dbReference>
<dbReference type="Pfam" id="PF00665">
    <property type="entry name" value="rve"/>
    <property type="match status" value="1"/>
</dbReference>
<dbReference type="InterPro" id="IPR041588">
    <property type="entry name" value="Integrase_H2C2"/>
</dbReference>
<dbReference type="Proteomes" id="UP000261560">
    <property type="component" value="Unplaced"/>
</dbReference>
<feature type="domain" description="Integrase catalytic" evidence="3">
    <location>
        <begin position="121"/>
        <end position="279"/>
    </location>
</feature>
<evidence type="ECO:0000313" key="4">
    <source>
        <dbReference type="Ensembl" id="ENSOMEP00000025179.1"/>
    </source>
</evidence>
<evidence type="ECO:0000256" key="1">
    <source>
        <dbReference type="ARBA" id="ARBA00039658"/>
    </source>
</evidence>
<dbReference type="GO" id="GO:0015074">
    <property type="term" value="P:DNA integration"/>
    <property type="evidence" value="ECO:0007669"/>
    <property type="project" value="InterPro"/>
</dbReference>
<reference evidence="4" key="1">
    <citation type="submission" date="2025-08" db="UniProtKB">
        <authorList>
            <consortium name="Ensembl"/>
        </authorList>
    </citation>
    <scope>IDENTIFICATION</scope>
</reference>
<name>A0A3B3D6S5_ORYME</name>
<dbReference type="InterPro" id="IPR050951">
    <property type="entry name" value="Retrovirus_Pol_polyprotein"/>
</dbReference>
<dbReference type="GO" id="GO:0003676">
    <property type="term" value="F:nucleic acid binding"/>
    <property type="evidence" value="ECO:0007669"/>
    <property type="project" value="InterPro"/>
</dbReference>
<dbReference type="InterPro" id="IPR036397">
    <property type="entry name" value="RNaseH_sf"/>
</dbReference>
<dbReference type="SUPFAM" id="SSF53098">
    <property type="entry name" value="Ribonuclease H-like"/>
    <property type="match status" value="1"/>
</dbReference>
<keyword evidence="5" id="KW-1185">Reference proteome</keyword>
<dbReference type="Pfam" id="PF17921">
    <property type="entry name" value="Integrase_H2C2"/>
    <property type="match status" value="1"/>
</dbReference>
<reference evidence="4" key="2">
    <citation type="submission" date="2025-09" db="UniProtKB">
        <authorList>
            <consortium name="Ensembl"/>
        </authorList>
    </citation>
    <scope>IDENTIFICATION</scope>
</reference>
<protein>
    <recommendedName>
        <fullName evidence="1">Gypsy retrotransposon integrase-like protein 1</fullName>
    </recommendedName>
</protein>
<proteinExistence type="predicted"/>
<feature type="region of interest" description="Disordered" evidence="2">
    <location>
        <begin position="400"/>
        <end position="501"/>
    </location>
</feature>
<evidence type="ECO:0000256" key="2">
    <source>
        <dbReference type="SAM" id="MobiDB-lite"/>
    </source>
</evidence>
<feature type="compositionally biased region" description="Basic and acidic residues" evidence="2">
    <location>
        <begin position="400"/>
        <end position="416"/>
    </location>
</feature>
<dbReference type="InterPro" id="IPR001584">
    <property type="entry name" value="Integrase_cat-core"/>
</dbReference>
<dbReference type="GeneTree" id="ENSGT01000000214408"/>
<evidence type="ECO:0000259" key="3">
    <source>
        <dbReference type="PROSITE" id="PS50994"/>
    </source>
</evidence>
<dbReference type="InterPro" id="IPR012337">
    <property type="entry name" value="RNaseH-like_sf"/>
</dbReference>
<sequence length="501" mass="57444">MGEMPDAKERNELTRGSRELLRQWSRLKKRESVLYRCVHTPDGQAEVEQLVLPKCLQNKILCSLHDEQGHQGVERTLQLVRARYYWPNMYTDVEKWCKTCERCVLSKAVQPKVKVFMGTVKASRPNEILAIDFTVLEPSSDGRENVLVMTDVFSKYTQAVPTKDQRASTVAEALVKNWFQLFGVPNRIHSDQGRNFESNLVQQLCKLYKVAKSRTTPYHPQGNGQCERFNRTLHDLLRSLQPEQKRKWPRHLAQVTFAYNTTVHQTTGRTPYFLMFGREPQLPVDMLIGGEMTEEDLPLEEWVEEHQKSLASAYETVQQRVDSKIAQRDLRNQDRCVSPDLEEGDLVYTRNHSVRGRNKIQDCWDSTLYEVVRPPPPRGVVYSIAPVGQEGPLRQVHREELRGVPENREAEVRNDPGEPACESMTEDTQNAAEPEILSESENYNEGTSENDVMSAVSLPPDQHPPNESGPSMVFEPRRSERKTAGLHSNPHRLPLPANIKL</sequence>
<organism evidence="4 5">
    <name type="scientific">Oryzias melastigma</name>
    <name type="common">Marine medaka</name>
    <dbReference type="NCBI Taxonomy" id="30732"/>
    <lineage>
        <taxon>Eukaryota</taxon>
        <taxon>Metazoa</taxon>
        <taxon>Chordata</taxon>
        <taxon>Craniata</taxon>
        <taxon>Vertebrata</taxon>
        <taxon>Euteleostomi</taxon>
        <taxon>Actinopterygii</taxon>
        <taxon>Neopterygii</taxon>
        <taxon>Teleostei</taxon>
        <taxon>Neoteleostei</taxon>
        <taxon>Acanthomorphata</taxon>
        <taxon>Ovalentaria</taxon>
        <taxon>Atherinomorphae</taxon>
        <taxon>Beloniformes</taxon>
        <taxon>Adrianichthyidae</taxon>
        <taxon>Oryziinae</taxon>
        <taxon>Oryzias</taxon>
    </lineage>
</organism>
<dbReference type="STRING" id="30732.ENSOMEP00000025179"/>
<dbReference type="Gene3D" id="3.30.420.10">
    <property type="entry name" value="Ribonuclease H-like superfamily/Ribonuclease H"/>
    <property type="match status" value="1"/>
</dbReference>
<dbReference type="FunFam" id="3.30.420.10:FF:000032">
    <property type="entry name" value="Retrovirus-related Pol polyprotein from transposon 297-like Protein"/>
    <property type="match status" value="1"/>
</dbReference>
<dbReference type="OMA" id="WIRQCKR"/>
<dbReference type="PANTHER" id="PTHR37984">
    <property type="entry name" value="PROTEIN CBG26694"/>
    <property type="match status" value="1"/>
</dbReference>
<dbReference type="PANTHER" id="PTHR37984:SF15">
    <property type="entry name" value="INTEGRASE CATALYTIC DOMAIN-CONTAINING PROTEIN"/>
    <property type="match status" value="1"/>
</dbReference>
<dbReference type="AlphaFoldDB" id="A0A3B3D6S5"/>
<feature type="compositionally biased region" description="Polar residues" evidence="2">
    <location>
        <begin position="439"/>
        <end position="451"/>
    </location>
</feature>
<dbReference type="PaxDb" id="30732-ENSOMEP00000025179"/>
<dbReference type="PROSITE" id="PS50994">
    <property type="entry name" value="INTEGRASE"/>
    <property type="match status" value="1"/>
</dbReference>
<dbReference type="FunFam" id="1.10.340.70:FF:000001">
    <property type="entry name" value="Retrovirus-related Pol polyprotein from transposon gypsy-like Protein"/>
    <property type="match status" value="1"/>
</dbReference>
<dbReference type="Gene3D" id="1.10.340.70">
    <property type="match status" value="1"/>
</dbReference>
<evidence type="ECO:0000313" key="5">
    <source>
        <dbReference type="Proteomes" id="UP000261560"/>
    </source>
</evidence>